<dbReference type="Proteomes" id="UP000078116">
    <property type="component" value="Unassembled WGS sequence"/>
</dbReference>
<dbReference type="AlphaFoldDB" id="A0A1A9N192"/>
<dbReference type="STRING" id="1462993.A6V36_30215"/>
<evidence type="ECO:0000313" key="3">
    <source>
        <dbReference type="Proteomes" id="UP000077961"/>
    </source>
</evidence>
<accession>A0A1A9N192</accession>
<keyword evidence="3" id="KW-1185">Reference proteome</keyword>
<protein>
    <submittedName>
        <fullName evidence="1">Uncharacterized protein</fullName>
    </submittedName>
</protein>
<dbReference type="EMBL" id="LXJZ01000174">
    <property type="protein sequence ID" value="OAJ58686.1"/>
    <property type="molecule type" value="Genomic_DNA"/>
</dbReference>
<dbReference type="EMBL" id="LXKA01000344">
    <property type="protein sequence ID" value="OAJ55187.1"/>
    <property type="molecule type" value="Genomic_DNA"/>
</dbReference>
<evidence type="ECO:0000313" key="2">
    <source>
        <dbReference type="EMBL" id="OAJ58686.1"/>
    </source>
</evidence>
<gene>
    <name evidence="2" type="ORF">A6V36_30215</name>
    <name evidence="1" type="ORF">A6V37_33515</name>
</gene>
<evidence type="ECO:0000313" key="4">
    <source>
        <dbReference type="Proteomes" id="UP000078116"/>
    </source>
</evidence>
<sequence>MRGLRLAEVNRMAVSHAYLAGFAVPLWQQSSFKGPWVYPPKANCHNNAPLHKAMNAADARASASGPPPGGIHARLCIAGRRVAGARYNLSRTA</sequence>
<comment type="caution">
    <text evidence="1">The sequence shown here is derived from an EMBL/GenBank/DDBJ whole genome shotgun (WGS) entry which is preliminary data.</text>
</comment>
<reference evidence="3 4" key="1">
    <citation type="submission" date="2016-04" db="EMBL/GenBank/DDBJ databases">
        <title>Reclassification of Paraburkholderia panaciterrae (Farh et al. 2015) Dobritsa &amp; Samadpour 2016 as a later homotypic synonym of Paraburkholderia ginsengiterrae (Farh et al. 2015) Dobritsa &amp; Samadpour 2016.</title>
        <authorList>
            <person name="Dobritsa A.P."/>
            <person name="Kutumbaka K."/>
            <person name="Samadpour M."/>
        </authorList>
    </citation>
    <scope>NUCLEOTIDE SEQUENCE [LARGE SCALE GENOMIC DNA]</scope>
    <source>
        <strain evidence="1 4">DCY85</strain>
        <strain evidence="2 3">DCY85-1</strain>
    </source>
</reference>
<dbReference type="Proteomes" id="UP000077961">
    <property type="component" value="Unassembled WGS sequence"/>
</dbReference>
<evidence type="ECO:0000313" key="1">
    <source>
        <dbReference type="EMBL" id="OAJ55187.1"/>
    </source>
</evidence>
<proteinExistence type="predicted"/>
<name>A0A1A9N192_9BURK</name>
<organism evidence="1 4">
    <name type="scientific">Paraburkholderia ginsengiterrae</name>
    <dbReference type="NCBI Taxonomy" id="1462993"/>
    <lineage>
        <taxon>Bacteria</taxon>
        <taxon>Pseudomonadati</taxon>
        <taxon>Pseudomonadota</taxon>
        <taxon>Betaproteobacteria</taxon>
        <taxon>Burkholderiales</taxon>
        <taxon>Burkholderiaceae</taxon>
        <taxon>Paraburkholderia</taxon>
    </lineage>
</organism>